<feature type="chain" id="PRO_5013240801" description="MAM domain-containing protein" evidence="1">
    <location>
        <begin position="21"/>
        <end position="561"/>
    </location>
</feature>
<name>A0A2A4J456_HELVI</name>
<comment type="caution">
    <text evidence="2">The sequence shown here is derived from an EMBL/GenBank/DDBJ whole genome shotgun (WGS) entry which is preliminary data.</text>
</comment>
<dbReference type="EMBL" id="NWSH01003344">
    <property type="protein sequence ID" value="PCG66506.1"/>
    <property type="molecule type" value="Genomic_DNA"/>
</dbReference>
<accession>A0A2A4J456</accession>
<feature type="signal peptide" evidence="1">
    <location>
        <begin position="1"/>
        <end position="20"/>
    </location>
</feature>
<protein>
    <recommendedName>
        <fullName evidence="3">MAM domain-containing protein</fullName>
    </recommendedName>
</protein>
<proteinExistence type="predicted"/>
<reference evidence="2" key="1">
    <citation type="submission" date="2017-09" db="EMBL/GenBank/DDBJ databases">
        <title>Contemporary evolution of a Lepidopteran species, Heliothis virescens, in response to modern agricultural practices.</title>
        <authorList>
            <person name="Fritz M.L."/>
            <person name="Deyonke A.M."/>
            <person name="Papanicolaou A."/>
            <person name="Micinski S."/>
            <person name="Westbrook J."/>
            <person name="Gould F."/>
        </authorList>
    </citation>
    <scope>NUCLEOTIDE SEQUENCE [LARGE SCALE GENOMIC DNA]</scope>
    <source>
        <strain evidence="2">HvINT-</strain>
        <tissue evidence="2">Whole body</tissue>
    </source>
</reference>
<evidence type="ECO:0000256" key="1">
    <source>
        <dbReference type="SAM" id="SignalP"/>
    </source>
</evidence>
<organism evidence="2">
    <name type="scientific">Heliothis virescens</name>
    <name type="common">Tobacco budworm moth</name>
    <dbReference type="NCBI Taxonomy" id="7102"/>
    <lineage>
        <taxon>Eukaryota</taxon>
        <taxon>Metazoa</taxon>
        <taxon>Ecdysozoa</taxon>
        <taxon>Arthropoda</taxon>
        <taxon>Hexapoda</taxon>
        <taxon>Insecta</taxon>
        <taxon>Pterygota</taxon>
        <taxon>Neoptera</taxon>
        <taxon>Endopterygota</taxon>
        <taxon>Lepidoptera</taxon>
        <taxon>Glossata</taxon>
        <taxon>Ditrysia</taxon>
        <taxon>Noctuoidea</taxon>
        <taxon>Noctuidae</taxon>
        <taxon>Heliothinae</taxon>
        <taxon>Heliothis</taxon>
    </lineage>
</organism>
<evidence type="ECO:0000313" key="2">
    <source>
        <dbReference type="EMBL" id="PCG66506.1"/>
    </source>
</evidence>
<evidence type="ECO:0008006" key="3">
    <source>
        <dbReference type="Google" id="ProtNLM"/>
    </source>
</evidence>
<keyword evidence="1" id="KW-0732">Signal</keyword>
<dbReference type="AlphaFoldDB" id="A0A2A4J456"/>
<sequence length="561" mass="61927">MVKYIKLIFCLLSAISAIKCENCVTYDFGSNFYDSFNNGNTLCAGMATWRLGNYSSLDLQSPHHDTDLFITPDENLSCVSSYGFEMMSSGILEVYVYMESKSNRDQIVVLANEVSKSNNNVVTGTAILTPLKTNYFDGWHVLRVDLFGTGVFSGYVSFLGVSSPGSKVIIDSFRYIPPSFDEDCHVYDGDFVTSNPIQEPEQAESETCVSYNFETEFDVLFNSDRGLCTGFTQWDLNKYSSLPIEQPSSESLQFITPQAEISCVSSFPFEVTAGGFVEVNVYMESGSNTDQIAVLVNKIEDETNDVVIGSSVLTPLDGTYIDGWQVLKIQLLGDGKFKAYVSFLGLASEDSIVLVDSFRYISPSIARDECKIYEDEVFETTTTTPVTIAPIGNGKECITYNFENNFENSFDNNNALCSGYASWHLGDYHSLTIETLNPESNTFISPNETSSCASSFIFRMLPGGVVKVNAFLKAASDLDYVIVLAKKVVPDGVDTVTGFQMYYASNSNFVEGWNSLEVTVNDFSIFDGYITLIGSTAEESIILIDSFSYTPPGSAHPCEIY</sequence>
<gene>
    <name evidence="2" type="ORF">B5V51_7622</name>
</gene>